<dbReference type="InterPro" id="IPR004125">
    <property type="entry name" value="Signal_recog_particle_SRP54_M"/>
</dbReference>
<dbReference type="InterPro" id="IPR003593">
    <property type="entry name" value="AAA+_ATPase"/>
</dbReference>
<dbReference type="Pfam" id="PF02978">
    <property type="entry name" value="SRP_SPB"/>
    <property type="match status" value="1"/>
</dbReference>
<dbReference type="CDD" id="cd18539">
    <property type="entry name" value="SRP_G"/>
    <property type="match status" value="1"/>
</dbReference>
<dbReference type="GO" id="GO:0005525">
    <property type="term" value="F:GTP binding"/>
    <property type="evidence" value="ECO:0007669"/>
    <property type="project" value="UniProtKB-KW"/>
</dbReference>
<dbReference type="GO" id="GO:0008312">
    <property type="term" value="F:7S RNA binding"/>
    <property type="evidence" value="ECO:0007669"/>
    <property type="project" value="InterPro"/>
</dbReference>
<keyword evidence="5" id="KW-0342">GTP-binding</keyword>
<name>A0A6J7T702_9ZZZZ</name>
<dbReference type="GO" id="GO:0003924">
    <property type="term" value="F:GTPase activity"/>
    <property type="evidence" value="ECO:0007669"/>
    <property type="project" value="InterPro"/>
</dbReference>
<dbReference type="NCBIfam" id="TIGR00959">
    <property type="entry name" value="ffh"/>
    <property type="match status" value="1"/>
</dbReference>
<dbReference type="InterPro" id="IPR042101">
    <property type="entry name" value="SRP54_N_sf"/>
</dbReference>
<keyword evidence="2" id="KW-0547">Nucleotide-binding</keyword>
<evidence type="ECO:0000256" key="8">
    <source>
        <dbReference type="ARBA" id="ARBA00035672"/>
    </source>
</evidence>
<protein>
    <recommendedName>
        <fullName evidence="8">signal-recognition-particle GTPase</fullName>
        <ecNumber evidence="8">3.6.5.4</ecNumber>
    </recommendedName>
</protein>
<organism evidence="11">
    <name type="scientific">freshwater metagenome</name>
    <dbReference type="NCBI Taxonomy" id="449393"/>
    <lineage>
        <taxon>unclassified sequences</taxon>
        <taxon>metagenomes</taxon>
        <taxon>ecological metagenomes</taxon>
    </lineage>
</organism>
<dbReference type="InterPro" id="IPR004780">
    <property type="entry name" value="SRP"/>
</dbReference>
<comment type="similarity">
    <text evidence="1">Belongs to the GTP-binding SRP family. SRP54 subfamily.</text>
</comment>
<evidence type="ECO:0000259" key="10">
    <source>
        <dbReference type="PROSITE" id="PS00300"/>
    </source>
</evidence>
<dbReference type="Gene3D" id="1.10.260.30">
    <property type="entry name" value="Signal recognition particle, SRP54 subunit, M-domain"/>
    <property type="match status" value="1"/>
</dbReference>
<evidence type="ECO:0000256" key="4">
    <source>
        <dbReference type="ARBA" id="ARBA00022884"/>
    </source>
</evidence>
<keyword evidence="4" id="KW-0694">RNA-binding</keyword>
<proteinExistence type="inferred from homology"/>
<dbReference type="PANTHER" id="PTHR11564:SF5">
    <property type="entry name" value="SIGNAL RECOGNITION PARTICLE SUBUNIT SRP54"/>
    <property type="match status" value="1"/>
</dbReference>
<keyword evidence="7" id="KW-0687">Ribonucleoprotein</keyword>
<dbReference type="Pfam" id="PF00448">
    <property type="entry name" value="SRP54"/>
    <property type="match status" value="1"/>
</dbReference>
<dbReference type="HAMAP" id="MF_00306">
    <property type="entry name" value="SRP54"/>
    <property type="match status" value="1"/>
</dbReference>
<evidence type="ECO:0000256" key="2">
    <source>
        <dbReference type="ARBA" id="ARBA00022741"/>
    </source>
</evidence>
<dbReference type="AlphaFoldDB" id="A0A6J7T702"/>
<evidence type="ECO:0000256" key="9">
    <source>
        <dbReference type="SAM" id="MobiDB-lite"/>
    </source>
</evidence>
<sequence length="477" mass="50573">MFDSLSSRFSSTFSSLRSRGKISKNDIDATCAEIRQALLESDVALEVVESFVAEIAEKSTTALATMQSGTNQANAIFEIVNASLIEILGGSARRVRFAKNPPTVIMLAGLQGAGKTTLAGKLAKFYADQGNTPLLVASDLQRPNAVTQLQVVGQSIGVPVFAPEAGNGVGDPVKVAKAGVEFAKAKQYNMVIVDTAGRLGVDADLMKQAGDIRDAVHPDEILFVVDAMIGQDAVRTSQAFLDGVGFDGVVLTKLDGDARGGAALSIASLTKRPIMFASSGEKLSDFDIFYPERMASRILGMGDVATLAEQAKKAFDGDTSEKLEAKFARGEDFTLEDFLDQLSAMSKMGSVSKLLGMLPGSAGMKKQIDNFDEGEIVRTKAIVESMTPIERRDPKVLNGSRRSRIAKGSGRAVSEVNNLVERFSAAQKMMKQVRNGAMPAGMAGMGLPPMPAVKASIAPKKKSKSGNPAKRAIEEAQ</sequence>
<dbReference type="GO" id="GO:0005786">
    <property type="term" value="C:signal recognition particle, endoplasmic reticulum targeting"/>
    <property type="evidence" value="ECO:0007669"/>
    <property type="project" value="UniProtKB-KW"/>
</dbReference>
<dbReference type="InterPro" id="IPR013822">
    <property type="entry name" value="Signal_recog_particl_SRP54_hlx"/>
</dbReference>
<gene>
    <name evidence="11" type="ORF">UFOPK4284_00677</name>
</gene>
<evidence type="ECO:0000256" key="3">
    <source>
        <dbReference type="ARBA" id="ARBA00022801"/>
    </source>
</evidence>
<feature type="region of interest" description="Disordered" evidence="9">
    <location>
        <begin position="450"/>
        <end position="477"/>
    </location>
</feature>
<dbReference type="PANTHER" id="PTHR11564">
    <property type="entry name" value="SIGNAL RECOGNITION PARTICLE 54K PROTEIN SRP54"/>
    <property type="match status" value="1"/>
</dbReference>
<evidence type="ECO:0000256" key="7">
    <source>
        <dbReference type="ARBA" id="ARBA00023274"/>
    </source>
</evidence>
<evidence type="ECO:0000256" key="1">
    <source>
        <dbReference type="ARBA" id="ARBA00005450"/>
    </source>
</evidence>
<dbReference type="EMBL" id="CAFBQE010000037">
    <property type="protein sequence ID" value="CAB5048740.1"/>
    <property type="molecule type" value="Genomic_DNA"/>
</dbReference>
<evidence type="ECO:0000256" key="5">
    <source>
        <dbReference type="ARBA" id="ARBA00023134"/>
    </source>
</evidence>
<dbReference type="Gene3D" id="3.40.50.300">
    <property type="entry name" value="P-loop containing nucleotide triphosphate hydrolases"/>
    <property type="match status" value="1"/>
</dbReference>
<evidence type="ECO:0000256" key="6">
    <source>
        <dbReference type="ARBA" id="ARBA00023135"/>
    </source>
</evidence>
<accession>A0A6J7T702</accession>
<dbReference type="SMART" id="SM00963">
    <property type="entry name" value="SRP54_N"/>
    <property type="match status" value="1"/>
</dbReference>
<dbReference type="InterPro" id="IPR000897">
    <property type="entry name" value="SRP54_GTPase_dom"/>
</dbReference>
<evidence type="ECO:0000313" key="11">
    <source>
        <dbReference type="EMBL" id="CAB5048740.1"/>
    </source>
</evidence>
<dbReference type="SUPFAM" id="SSF52540">
    <property type="entry name" value="P-loop containing nucleoside triphosphate hydrolases"/>
    <property type="match status" value="1"/>
</dbReference>
<dbReference type="InterPro" id="IPR036891">
    <property type="entry name" value="Signal_recog_part_SRP54_M_sf"/>
</dbReference>
<dbReference type="EC" id="3.6.5.4" evidence="8"/>
<dbReference type="PROSITE" id="PS00300">
    <property type="entry name" value="SRP54"/>
    <property type="match status" value="1"/>
</dbReference>
<dbReference type="InterPro" id="IPR022941">
    <property type="entry name" value="SRP54"/>
</dbReference>
<keyword evidence="6" id="KW-0733">Signal recognition particle</keyword>
<dbReference type="Pfam" id="PF02881">
    <property type="entry name" value="SRP54_N"/>
    <property type="match status" value="1"/>
</dbReference>
<keyword evidence="3" id="KW-0378">Hydrolase</keyword>
<dbReference type="SMART" id="SM00962">
    <property type="entry name" value="SRP54"/>
    <property type="match status" value="1"/>
</dbReference>
<dbReference type="GO" id="GO:0006614">
    <property type="term" value="P:SRP-dependent cotranslational protein targeting to membrane"/>
    <property type="evidence" value="ECO:0007669"/>
    <property type="project" value="InterPro"/>
</dbReference>
<dbReference type="SUPFAM" id="SSF47446">
    <property type="entry name" value="Signal peptide-binding domain"/>
    <property type="match status" value="1"/>
</dbReference>
<dbReference type="Gene3D" id="1.20.120.140">
    <property type="entry name" value="Signal recognition particle SRP54, nucleotide-binding domain"/>
    <property type="match status" value="1"/>
</dbReference>
<reference evidence="11" key="1">
    <citation type="submission" date="2020-05" db="EMBL/GenBank/DDBJ databases">
        <authorList>
            <person name="Chiriac C."/>
            <person name="Salcher M."/>
            <person name="Ghai R."/>
            <person name="Kavagutti S V."/>
        </authorList>
    </citation>
    <scope>NUCLEOTIDE SEQUENCE</scope>
</reference>
<dbReference type="SMART" id="SM00382">
    <property type="entry name" value="AAA"/>
    <property type="match status" value="1"/>
</dbReference>
<dbReference type="InterPro" id="IPR027417">
    <property type="entry name" value="P-loop_NTPase"/>
</dbReference>
<feature type="domain" description="SRP54-type proteins GTP-binding" evidence="10">
    <location>
        <begin position="273"/>
        <end position="286"/>
    </location>
</feature>